<dbReference type="PANTHER" id="PTHR43713:SF3">
    <property type="entry name" value="GLUTAMATE-1-SEMIALDEHYDE 2,1-AMINOMUTASE 1, CHLOROPLASTIC-RELATED"/>
    <property type="match status" value="1"/>
</dbReference>
<keyword evidence="6 10" id="KW-0663">Pyridoxal phosphate</keyword>
<dbReference type="OrthoDB" id="9807885at2"/>
<keyword evidence="8" id="KW-0627">Porphyrin biosynthesis</keyword>
<dbReference type="GO" id="GO:0042286">
    <property type="term" value="F:glutamate-1-semialdehyde 2,1-aminomutase activity"/>
    <property type="evidence" value="ECO:0007669"/>
    <property type="project" value="UniProtKB-EC"/>
</dbReference>
<evidence type="ECO:0000256" key="2">
    <source>
        <dbReference type="ARBA" id="ARBA00004819"/>
    </source>
</evidence>
<dbReference type="InterPro" id="IPR005814">
    <property type="entry name" value="Aminotrans_3"/>
</dbReference>
<name>A0A2U3KTD2_9BACT</name>
<reference evidence="12" key="1">
    <citation type="submission" date="2018-02" db="EMBL/GenBank/DDBJ databases">
        <authorList>
            <person name="Hausmann B."/>
        </authorList>
    </citation>
    <scope>NUCLEOTIDE SEQUENCE [LARGE SCALE GENOMIC DNA]</scope>
    <source>
        <strain evidence="12">Peat soil MAG SbA1</strain>
    </source>
</reference>
<dbReference type="FunFam" id="3.40.640.10:FF:000021">
    <property type="entry name" value="Glutamate-1-semialdehyde 2,1-aminomutase"/>
    <property type="match status" value="1"/>
</dbReference>
<evidence type="ECO:0000313" key="11">
    <source>
        <dbReference type="EMBL" id="SPF42827.1"/>
    </source>
</evidence>
<evidence type="ECO:0000256" key="9">
    <source>
        <dbReference type="ARBA" id="ARBA00031365"/>
    </source>
</evidence>
<dbReference type="AlphaFoldDB" id="A0A2U3KTD2"/>
<dbReference type="Pfam" id="PF00202">
    <property type="entry name" value="Aminotran_3"/>
    <property type="match status" value="1"/>
</dbReference>
<evidence type="ECO:0000256" key="8">
    <source>
        <dbReference type="ARBA" id="ARBA00023244"/>
    </source>
</evidence>
<evidence type="ECO:0000256" key="5">
    <source>
        <dbReference type="ARBA" id="ARBA00015416"/>
    </source>
</evidence>
<proteinExistence type="inferred from homology"/>
<dbReference type="GO" id="GO:0030170">
    <property type="term" value="F:pyridoxal phosphate binding"/>
    <property type="evidence" value="ECO:0007669"/>
    <property type="project" value="InterPro"/>
</dbReference>
<accession>A0A2U3KTD2</accession>
<evidence type="ECO:0000313" key="12">
    <source>
        <dbReference type="Proteomes" id="UP000238701"/>
    </source>
</evidence>
<dbReference type="GO" id="GO:0006779">
    <property type="term" value="P:porphyrin-containing compound biosynthetic process"/>
    <property type="evidence" value="ECO:0007669"/>
    <property type="project" value="UniProtKB-KW"/>
</dbReference>
<evidence type="ECO:0000256" key="1">
    <source>
        <dbReference type="ARBA" id="ARBA00001933"/>
    </source>
</evidence>
<evidence type="ECO:0000256" key="10">
    <source>
        <dbReference type="RuleBase" id="RU003560"/>
    </source>
</evidence>
<dbReference type="InterPro" id="IPR015421">
    <property type="entry name" value="PyrdxlP-dep_Trfase_major"/>
</dbReference>
<evidence type="ECO:0000256" key="6">
    <source>
        <dbReference type="ARBA" id="ARBA00022898"/>
    </source>
</evidence>
<evidence type="ECO:0000256" key="7">
    <source>
        <dbReference type="ARBA" id="ARBA00023235"/>
    </source>
</evidence>
<organism evidence="11 12">
    <name type="scientific">Candidatus Sulfotelmatobacter kueseliae</name>
    <dbReference type="NCBI Taxonomy" id="2042962"/>
    <lineage>
        <taxon>Bacteria</taxon>
        <taxon>Pseudomonadati</taxon>
        <taxon>Acidobacteriota</taxon>
        <taxon>Terriglobia</taxon>
        <taxon>Terriglobales</taxon>
        <taxon>Candidatus Korobacteraceae</taxon>
        <taxon>Candidatus Sulfotelmatobacter</taxon>
    </lineage>
</organism>
<evidence type="ECO:0000256" key="4">
    <source>
        <dbReference type="ARBA" id="ARBA00012143"/>
    </source>
</evidence>
<dbReference type="CDD" id="cd00610">
    <property type="entry name" value="OAT_like"/>
    <property type="match status" value="1"/>
</dbReference>
<dbReference type="Gene3D" id="3.40.640.10">
    <property type="entry name" value="Type I PLP-dependent aspartate aminotransferase-like (Major domain)"/>
    <property type="match status" value="1"/>
</dbReference>
<dbReference type="GO" id="GO:0008483">
    <property type="term" value="F:transaminase activity"/>
    <property type="evidence" value="ECO:0007669"/>
    <property type="project" value="InterPro"/>
</dbReference>
<dbReference type="InterPro" id="IPR015424">
    <property type="entry name" value="PyrdxlP-dep_Trfase"/>
</dbReference>
<dbReference type="InterPro" id="IPR015422">
    <property type="entry name" value="PyrdxlP-dep_Trfase_small"/>
</dbReference>
<dbReference type="Proteomes" id="UP000238701">
    <property type="component" value="Unassembled WGS sequence"/>
</dbReference>
<gene>
    <name evidence="11" type="primary">hemL</name>
    <name evidence="11" type="ORF">SBA1_470051</name>
</gene>
<comment type="pathway">
    <text evidence="2">Porphyrin-containing compound metabolism; protoporphyrin-IX biosynthesis; 5-aminolevulinate from L-glutamyl-tRNA(Glu): step 2/2.</text>
</comment>
<protein>
    <recommendedName>
        <fullName evidence="5">Glutamate-1-semialdehyde 2,1-aminomutase</fullName>
        <ecNumber evidence="4">5.4.3.8</ecNumber>
    </recommendedName>
    <alternativeName>
        <fullName evidence="9">Glutamate-1-semialdehyde aminotransferase</fullName>
    </alternativeName>
</protein>
<keyword evidence="7 11" id="KW-0413">Isomerase</keyword>
<dbReference type="PANTHER" id="PTHR43713">
    <property type="entry name" value="GLUTAMATE-1-SEMIALDEHYDE 2,1-AMINOMUTASE"/>
    <property type="match status" value="1"/>
</dbReference>
<comment type="cofactor">
    <cofactor evidence="1">
        <name>pyridoxal 5'-phosphate</name>
        <dbReference type="ChEBI" id="CHEBI:597326"/>
    </cofactor>
</comment>
<dbReference type="SUPFAM" id="SSF53383">
    <property type="entry name" value="PLP-dependent transferases"/>
    <property type="match status" value="1"/>
</dbReference>
<evidence type="ECO:0000256" key="3">
    <source>
        <dbReference type="ARBA" id="ARBA00008981"/>
    </source>
</evidence>
<comment type="similarity">
    <text evidence="3">Belongs to the class-III pyridoxal-phosphate-dependent aminotransferase family. HemL subfamily.</text>
</comment>
<dbReference type="EMBL" id="OMOD01000141">
    <property type="protein sequence ID" value="SPF42827.1"/>
    <property type="molecule type" value="Genomic_DNA"/>
</dbReference>
<dbReference type="NCBIfam" id="NF000818">
    <property type="entry name" value="PRK00062.1"/>
    <property type="match status" value="1"/>
</dbReference>
<sequence>MPSNSDSGFNTHQSKRLFERTKRVLVDGGSSASRGPANYGEYPIFMRRGRGSRLYDVDGNEYIDWMMGFGALPLGHADPEITEAIAEGAATGAHFATATEVEVEVAELLQQIVPNAEIVRFANTGTEAVMAVIRLARGVTGRPKILKFEGHYHGWYDDVLVSSNPLPPGAAGLSGDPVKSPDSAGLNRHALEDTIVVPWNDLPALERAIHNHAGEIAAVITEGVMANMGVIPPEPGYLEGLQNLTRQHGILFFLDETVTGFRIAPGGCQEYYKLKPDVVSFGKALGCGLPVAAFAGRADVMSALAGGSVLHYGTHNASRIGMFAARANLRKLTRDQGAAFRYIWNLADQLAGGITELFRRTGTAAIVQRVGPMFQVMFTERNAIRDYREFCQHVDRTKYQRFSWKLFEYGIYTSPAATLHSIVTLAHTASDVEKTLAAMEKALAAVA</sequence>
<dbReference type="EC" id="5.4.3.8" evidence="4"/>
<dbReference type="Gene3D" id="3.90.1150.10">
    <property type="entry name" value="Aspartate Aminotransferase, domain 1"/>
    <property type="match status" value="1"/>
</dbReference>